<name>A0AB34CLD0_9GAMM</name>
<feature type="transmembrane region" description="Helical" evidence="1">
    <location>
        <begin position="181"/>
        <end position="198"/>
    </location>
</feature>
<dbReference type="AlphaFoldDB" id="A0AB34CLD0"/>
<evidence type="ECO:0000313" key="2">
    <source>
        <dbReference type="EMBL" id="KAA6125885.1"/>
    </source>
</evidence>
<gene>
    <name evidence="2" type="ORF">F3I20_07950</name>
</gene>
<dbReference type="InterPro" id="IPR007498">
    <property type="entry name" value="PqiA-like"/>
</dbReference>
<evidence type="ECO:0000256" key="1">
    <source>
        <dbReference type="SAM" id="Phobius"/>
    </source>
</evidence>
<organism evidence="2 3">
    <name type="scientific">Candidatus Pantoea gossypiicola</name>
    <dbReference type="NCBI Taxonomy" id="2608008"/>
    <lineage>
        <taxon>Bacteria</taxon>
        <taxon>Pseudomonadati</taxon>
        <taxon>Pseudomonadota</taxon>
        <taxon>Gammaproteobacteria</taxon>
        <taxon>Enterobacterales</taxon>
        <taxon>Erwiniaceae</taxon>
        <taxon>Pantoea</taxon>
    </lineage>
</organism>
<accession>A0AB34CLD0</accession>
<protein>
    <submittedName>
        <fullName evidence="2">Paraquat-inducible protein A</fullName>
    </submittedName>
</protein>
<evidence type="ECO:0000313" key="3">
    <source>
        <dbReference type="Proteomes" id="UP000324255"/>
    </source>
</evidence>
<keyword evidence="1" id="KW-0472">Membrane</keyword>
<feature type="transmembrane region" description="Helical" evidence="1">
    <location>
        <begin position="153"/>
        <end position="175"/>
    </location>
</feature>
<proteinExistence type="predicted"/>
<dbReference type="Proteomes" id="UP000324255">
    <property type="component" value="Unassembled WGS sequence"/>
</dbReference>
<dbReference type="Pfam" id="PF04403">
    <property type="entry name" value="PqiA"/>
    <property type="match status" value="1"/>
</dbReference>
<keyword evidence="1" id="KW-1133">Transmembrane helix</keyword>
<keyword evidence="3" id="KW-1185">Reference proteome</keyword>
<dbReference type="EMBL" id="VWVM01000005">
    <property type="protein sequence ID" value="KAA6125885.1"/>
    <property type="molecule type" value="Genomic_DNA"/>
</dbReference>
<feature type="transmembrane region" description="Helical" evidence="1">
    <location>
        <begin position="58"/>
        <end position="82"/>
    </location>
</feature>
<comment type="caution">
    <text evidence="2">The sequence shown here is derived from an EMBL/GenBank/DDBJ whole genome shotgun (WGS) entry which is preliminary data.</text>
</comment>
<dbReference type="RefSeq" id="WP_047955835.1">
    <property type="nucleotide sequence ID" value="NZ_VWVM01000005.1"/>
</dbReference>
<keyword evidence="1" id="KW-0812">Transmembrane</keyword>
<feature type="transmembrane region" description="Helical" evidence="1">
    <location>
        <begin position="106"/>
        <end position="132"/>
    </location>
</feature>
<sequence>MAKKLSLSAKLIVFPDLVVCEHCDRVYRRIALAPGEVARCEQCTAILYRANRLDVDRWLALTVAAAIVFVIANVCPVVRISMQGLHNETTLWQSTAALAYGPGAPIAVPTAISIIVAPLLQITLLAWVLAFARTGRRAPGFAQAMRMLVALRPWSMIEVGLLGILVAVIKLSSFLQVAPGPGIWATAVLVLLITLIASRDIHWLWELTEYNQQRQAGRT</sequence>
<reference evidence="2 3" key="1">
    <citation type="submission" date="2019-09" db="EMBL/GenBank/DDBJ databases">
        <title>Genomic diversity of phyloplane-associated Pantoea species in Pakistan cotton crop.</title>
        <authorList>
            <person name="Tufail M.R."/>
            <person name="Cook D.R."/>
        </authorList>
    </citation>
    <scope>NUCLEOTIDE SEQUENCE [LARGE SCALE GENOMIC DNA]</scope>
    <source>
        <strain evidence="2 3">B_8</strain>
    </source>
</reference>